<name>A0A6B1DPW0_9CHLR</name>
<evidence type="ECO:0008006" key="10">
    <source>
        <dbReference type="Google" id="ProtNLM"/>
    </source>
</evidence>
<evidence type="ECO:0000256" key="8">
    <source>
        <dbReference type="SAM" id="Phobius"/>
    </source>
</evidence>
<keyword evidence="2" id="KW-1003">Cell membrane</keyword>
<evidence type="ECO:0000256" key="2">
    <source>
        <dbReference type="ARBA" id="ARBA00022475"/>
    </source>
</evidence>
<dbReference type="PANTHER" id="PTHR33908">
    <property type="entry name" value="MANNOSYLTRANSFERASE YKCB-RELATED"/>
    <property type="match status" value="1"/>
</dbReference>
<protein>
    <recommendedName>
        <fullName evidence="10">Glycosyltransferase RgtA/B/C/D-like domain-containing protein</fullName>
    </recommendedName>
</protein>
<comment type="caution">
    <text evidence="9">The sequence shown here is derived from an EMBL/GenBank/DDBJ whole genome shotgun (WGS) entry which is preliminary data.</text>
</comment>
<evidence type="ECO:0000313" key="9">
    <source>
        <dbReference type="EMBL" id="MYD89749.1"/>
    </source>
</evidence>
<evidence type="ECO:0000256" key="5">
    <source>
        <dbReference type="ARBA" id="ARBA00022692"/>
    </source>
</evidence>
<comment type="subcellular location">
    <subcellularLocation>
        <location evidence="1">Cell membrane</location>
        <topology evidence="1">Multi-pass membrane protein</topology>
    </subcellularLocation>
</comment>
<feature type="transmembrane region" description="Helical" evidence="8">
    <location>
        <begin position="164"/>
        <end position="188"/>
    </location>
</feature>
<evidence type="ECO:0000256" key="7">
    <source>
        <dbReference type="ARBA" id="ARBA00023136"/>
    </source>
</evidence>
<feature type="transmembrane region" description="Helical" evidence="8">
    <location>
        <begin position="275"/>
        <end position="291"/>
    </location>
</feature>
<feature type="transmembrane region" description="Helical" evidence="8">
    <location>
        <begin position="16"/>
        <end position="39"/>
    </location>
</feature>
<reference evidence="9" key="1">
    <citation type="submission" date="2019-09" db="EMBL/GenBank/DDBJ databases">
        <title>Characterisation of the sponge microbiome using genome-centric metagenomics.</title>
        <authorList>
            <person name="Engelberts J.P."/>
            <person name="Robbins S.J."/>
            <person name="De Goeij J.M."/>
            <person name="Aranda M."/>
            <person name="Bell S.C."/>
            <person name="Webster N.S."/>
        </authorList>
    </citation>
    <scope>NUCLEOTIDE SEQUENCE</scope>
    <source>
        <strain evidence="9">SB0662_bin_9</strain>
    </source>
</reference>
<keyword evidence="6 8" id="KW-1133">Transmembrane helix</keyword>
<feature type="transmembrane region" description="Helical" evidence="8">
    <location>
        <begin position="417"/>
        <end position="436"/>
    </location>
</feature>
<organism evidence="9">
    <name type="scientific">Caldilineaceae bacterium SB0662_bin_9</name>
    <dbReference type="NCBI Taxonomy" id="2605258"/>
    <lineage>
        <taxon>Bacteria</taxon>
        <taxon>Bacillati</taxon>
        <taxon>Chloroflexota</taxon>
        <taxon>Caldilineae</taxon>
        <taxon>Caldilineales</taxon>
        <taxon>Caldilineaceae</taxon>
    </lineage>
</organism>
<sequence length="634" mass="71321">MHATGPKPWPEGRERLWIAGLLLLFALLAAYFSVVVPAFETPDEFQHLAFVQHIVTWYDLPRSEPNTPGLWQQQGTQAPLYYIAGAILTGWIDMSDFPVLADRINPYARLGQETATENRNYFLAHDDDGWPWSGTFLALHILRLWSILLCCIALWATYRFVRLFLAPSLALPATAVLAFVPQFVFIGASANNDNLIVAAAAVLIWRLAEWMRFGDAPHYPQDRRVAVHQGWSLGAWLGIALGAKLSGLGLTAVVLLALTWIAWRRGDGRFVFDTGWRMAVPATMVSGWWYIRNLLMYRDPLAWNIWEANIDLRRETLTISGFVRELPFMFRSFWGVFGGLTLPYPKVVYTVLGILTLVAVAGFLLWFLRWARRLDPEQYLFHDAQFMQGMLAFSWLGILLVAWLRFMLVAPAAQGRYLFPAIPVLALVVGLGAGLWPAGVRKILVIVPAGLFLLSTATPSWIIDPAFVPPESLRYADAGWEVHRDWTGPVDDHPSMQLSAVDLPSTVTPGKSVRVHLQLVAIDQPQFDWALFLHLRDRDGNIVAQFDSFPGGGLWPTTQWPIGEERQERITVSVPAHVEPDAELTWVFGLYHPVHWTRTHWVDADHIGPINRDATSNELFLGTSRVVQPAAAEG</sequence>
<feature type="transmembrane region" description="Helical" evidence="8">
    <location>
        <begin position="443"/>
        <end position="463"/>
    </location>
</feature>
<dbReference type="GO" id="GO:0009103">
    <property type="term" value="P:lipopolysaccharide biosynthetic process"/>
    <property type="evidence" value="ECO:0007669"/>
    <property type="project" value="UniProtKB-ARBA"/>
</dbReference>
<dbReference type="InterPro" id="IPR050297">
    <property type="entry name" value="LipidA_mod_glycosyltrf_83"/>
</dbReference>
<feature type="transmembrane region" description="Helical" evidence="8">
    <location>
        <begin position="136"/>
        <end position="158"/>
    </location>
</feature>
<dbReference type="EMBL" id="VXPY01000035">
    <property type="protein sequence ID" value="MYD89749.1"/>
    <property type="molecule type" value="Genomic_DNA"/>
</dbReference>
<evidence type="ECO:0000256" key="4">
    <source>
        <dbReference type="ARBA" id="ARBA00022679"/>
    </source>
</evidence>
<accession>A0A6B1DPW0</accession>
<dbReference type="GO" id="GO:0005886">
    <property type="term" value="C:plasma membrane"/>
    <property type="evidence" value="ECO:0007669"/>
    <property type="project" value="UniProtKB-SubCell"/>
</dbReference>
<evidence type="ECO:0000256" key="1">
    <source>
        <dbReference type="ARBA" id="ARBA00004651"/>
    </source>
</evidence>
<keyword evidence="3" id="KW-0328">Glycosyltransferase</keyword>
<dbReference type="PANTHER" id="PTHR33908:SF11">
    <property type="entry name" value="MEMBRANE PROTEIN"/>
    <property type="match status" value="1"/>
</dbReference>
<feature type="transmembrane region" description="Helical" evidence="8">
    <location>
        <begin position="347"/>
        <end position="368"/>
    </location>
</feature>
<dbReference type="GO" id="GO:0016763">
    <property type="term" value="F:pentosyltransferase activity"/>
    <property type="evidence" value="ECO:0007669"/>
    <property type="project" value="TreeGrafter"/>
</dbReference>
<evidence type="ECO:0000256" key="3">
    <source>
        <dbReference type="ARBA" id="ARBA00022676"/>
    </source>
</evidence>
<keyword evidence="4" id="KW-0808">Transferase</keyword>
<evidence type="ECO:0000256" key="6">
    <source>
        <dbReference type="ARBA" id="ARBA00022989"/>
    </source>
</evidence>
<gene>
    <name evidence="9" type="ORF">F4Y08_05330</name>
</gene>
<keyword evidence="7 8" id="KW-0472">Membrane</keyword>
<proteinExistence type="predicted"/>
<dbReference type="AlphaFoldDB" id="A0A6B1DPW0"/>
<feature type="transmembrane region" description="Helical" evidence="8">
    <location>
        <begin position="233"/>
        <end position="263"/>
    </location>
</feature>
<feature type="transmembrane region" description="Helical" evidence="8">
    <location>
        <begin position="389"/>
        <end position="411"/>
    </location>
</feature>
<keyword evidence="5 8" id="KW-0812">Transmembrane</keyword>